<sequence>MMLKNFKLEFFNNFFFAQSRRNVISGIAYGVGISFLLVTLVFNYYSPASSLLNDSSFRNTICFSKSSQNLPYISWFLCHPNYTSAATSPTSSFKVLPEESRNVSNLDDTETKFAENRTTYIESGNRSQYDDGKNDSSLLVHEVGDKSLVKEEDDSIAGNQKNISISSTTTDLQLGNYSSTTDEEQECDIFDGQWVLKEEAKEPYYPPGSCPFVDSRHDCSLNKRPDDGYLKWEWQPNGCNIL</sequence>
<dbReference type="PANTHER" id="PTHR32285:SF208">
    <property type="entry name" value="PROTEIN TRICHOME BIREFRINGENCE-LIKE 2"/>
    <property type="match status" value="1"/>
</dbReference>
<dbReference type="GO" id="GO:0005794">
    <property type="term" value="C:Golgi apparatus"/>
    <property type="evidence" value="ECO:0007669"/>
    <property type="project" value="TreeGrafter"/>
</dbReference>
<feature type="non-terminal residue" evidence="4">
    <location>
        <position position="242"/>
    </location>
</feature>
<feature type="transmembrane region" description="Helical" evidence="2">
    <location>
        <begin position="21"/>
        <end position="45"/>
    </location>
</feature>
<dbReference type="InterPro" id="IPR029962">
    <property type="entry name" value="TBL"/>
</dbReference>
<dbReference type="PANTHER" id="PTHR32285">
    <property type="entry name" value="PROTEIN TRICHOME BIREFRINGENCE-LIKE 9-RELATED"/>
    <property type="match status" value="1"/>
</dbReference>
<protein>
    <recommendedName>
        <fullName evidence="3">Trichome birefringence-like N-terminal domain-containing protein</fullName>
    </recommendedName>
</protein>
<evidence type="ECO:0000256" key="1">
    <source>
        <dbReference type="SAM" id="MobiDB-lite"/>
    </source>
</evidence>
<dbReference type="GO" id="GO:0016413">
    <property type="term" value="F:O-acetyltransferase activity"/>
    <property type="evidence" value="ECO:0007669"/>
    <property type="project" value="InterPro"/>
</dbReference>
<evidence type="ECO:0000313" key="4">
    <source>
        <dbReference type="EMBL" id="MCL7034769.1"/>
    </source>
</evidence>
<keyword evidence="2" id="KW-0812">Transmembrane</keyword>
<keyword evidence="2" id="KW-0472">Membrane</keyword>
<evidence type="ECO:0000256" key="2">
    <source>
        <dbReference type="SAM" id="Phobius"/>
    </source>
</evidence>
<dbReference type="Proteomes" id="UP001177140">
    <property type="component" value="Unassembled WGS sequence"/>
</dbReference>
<feature type="compositionally biased region" description="Polar residues" evidence="1">
    <location>
        <begin position="116"/>
        <end position="127"/>
    </location>
</feature>
<dbReference type="AlphaFoldDB" id="A0AA41SFK4"/>
<dbReference type="InterPro" id="IPR025846">
    <property type="entry name" value="TBL_N"/>
</dbReference>
<dbReference type="Pfam" id="PF14416">
    <property type="entry name" value="PMR5N"/>
    <property type="match status" value="1"/>
</dbReference>
<dbReference type="EMBL" id="JAJJMA010149586">
    <property type="protein sequence ID" value="MCL7034769.1"/>
    <property type="molecule type" value="Genomic_DNA"/>
</dbReference>
<evidence type="ECO:0000259" key="3">
    <source>
        <dbReference type="Pfam" id="PF14416"/>
    </source>
</evidence>
<comment type="caution">
    <text evidence="4">The sequence shown here is derived from an EMBL/GenBank/DDBJ whole genome shotgun (WGS) entry which is preliminary data.</text>
</comment>
<keyword evidence="5" id="KW-1185">Reference proteome</keyword>
<feature type="region of interest" description="Disordered" evidence="1">
    <location>
        <begin position="115"/>
        <end position="136"/>
    </location>
</feature>
<proteinExistence type="predicted"/>
<feature type="domain" description="Trichome birefringence-like N-terminal" evidence="3">
    <location>
        <begin position="185"/>
        <end position="240"/>
    </location>
</feature>
<name>A0AA41SFK4_PAPNU</name>
<evidence type="ECO:0000313" key="5">
    <source>
        <dbReference type="Proteomes" id="UP001177140"/>
    </source>
</evidence>
<keyword evidence="2" id="KW-1133">Transmembrane helix</keyword>
<accession>A0AA41SFK4</accession>
<gene>
    <name evidence="4" type="ORF">MKW94_029432</name>
</gene>
<organism evidence="4 5">
    <name type="scientific">Papaver nudicaule</name>
    <name type="common">Iceland poppy</name>
    <dbReference type="NCBI Taxonomy" id="74823"/>
    <lineage>
        <taxon>Eukaryota</taxon>
        <taxon>Viridiplantae</taxon>
        <taxon>Streptophyta</taxon>
        <taxon>Embryophyta</taxon>
        <taxon>Tracheophyta</taxon>
        <taxon>Spermatophyta</taxon>
        <taxon>Magnoliopsida</taxon>
        <taxon>Ranunculales</taxon>
        <taxon>Papaveraceae</taxon>
        <taxon>Papaveroideae</taxon>
        <taxon>Papaver</taxon>
    </lineage>
</organism>
<reference evidence="4" key="1">
    <citation type="submission" date="2022-03" db="EMBL/GenBank/DDBJ databases">
        <title>A functionally conserved STORR gene fusion in Papaver species that diverged 16.8 million years ago.</title>
        <authorList>
            <person name="Catania T."/>
        </authorList>
    </citation>
    <scope>NUCLEOTIDE SEQUENCE</scope>
    <source>
        <strain evidence="4">S-191538</strain>
    </source>
</reference>